<gene>
    <name evidence="2" type="ORF">Poly30_15090</name>
</gene>
<feature type="transmembrane region" description="Helical" evidence="1">
    <location>
        <begin position="414"/>
        <end position="437"/>
    </location>
</feature>
<keyword evidence="3" id="KW-1185">Reference proteome</keyword>
<accession>A0A518EPJ5</accession>
<dbReference type="Proteomes" id="UP000320390">
    <property type="component" value="Chromosome"/>
</dbReference>
<proteinExistence type="predicted"/>
<evidence type="ECO:0000313" key="3">
    <source>
        <dbReference type="Proteomes" id="UP000320390"/>
    </source>
</evidence>
<evidence type="ECO:0000256" key="1">
    <source>
        <dbReference type="SAM" id="Phobius"/>
    </source>
</evidence>
<evidence type="ECO:0000313" key="2">
    <source>
        <dbReference type="EMBL" id="QDV06005.1"/>
    </source>
</evidence>
<organism evidence="2 3">
    <name type="scientific">Saltatorellus ferox</name>
    <dbReference type="NCBI Taxonomy" id="2528018"/>
    <lineage>
        <taxon>Bacteria</taxon>
        <taxon>Pseudomonadati</taxon>
        <taxon>Planctomycetota</taxon>
        <taxon>Planctomycetia</taxon>
        <taxon>Planctomycetia incertae sedis</taxon>
        <taxon>Saltatorellus</taxon>
    </lineage>
</organism>
<dbReference type="AlphaFoldDB" id="A0A518EPJ5"/>
<protein>
    <submittedName>
        <fullName evidence="2">Uncharacterized protein</fullName>
    </submittedName>
</protein>
<feature type="transmembrane region" description="Helical" evidence="1">
    <location>
        <begin position="388"/>
        <end position="407"/>
    </location>
</feature>
<sequence>MDVGSPRSWGRALTWLVSTLLLASVASAFALRPQLGTTYHVGDLRVTAESFVPTEVRRGFAPVRFRVSNDGFARESLDVSIKTSWSNRMARSEQSFALALEPGTTRTLERLLPIGRSDGRTSFYLTLLSGGDRHTLVLPIAEDSAQFTGRVIGFLGRSKLSDVRLATLRSVLPLDDGMEIRGVFQDPTGGSRRSGSSDQAAALFSLALEEMPTLTAGWSSVDTVFVDVDGEFRRDPRWTRLLEWTRQGGQLVLVGNDLDRRLGAIEGLAGMMSPKLALEPDDMARAIAADLAAEVSVFRAGFGLLARLEVKDGALPFLQESDGPSPEHRPFTGALKILDRALPEAGTLPYSENPESRYYASILDLADRARFRTWAVPFPDETLPIRPVLGILTIFALLVGPGSVIYSRKKKRPGLLLFMVPALSAFTTALIVAFGLLRQGFGTEGFAHSLTIVDQMQDQATAMLRRELVLGRGGQTLQPLPSTTLFVPDRGEEGRTRVVEMDGNQLVLSGDFLPVRERTQHVSISADTTRARLEWTPPDGNTMTVTNALGVDLEGLQVRAPDGAIYGTATGVPLGATATLSRESKATIEKRFQDARDDPIFEAALLPRCGYLAVAAKMGPGVDECSVEMTELHGVHGIVGLMDPDPERWRP</sequence>
<name>A0A518EPJ5_9BACT</name>
<reference evidence="2 3" key="1">
    <citation type="submission" date="2019-02" db="EMBL/GenBank/DDBJ databases">
        <title>Deep-cultivation of Planctomycetes and their phenomic and genomic characterization uncovers novel biology.</title>
        <authorList>
            <person name="Wiegand S."/>
            <person name="Jogler M."/>
            <person name="Boedeker C."/>
            <person name="Pinto D."/>
            <person name="Vollmers J."/>
            <person name="Rivas-Marin E."/>
            <person name="Kohn T."/>
            <person name="Peeters S.H."/>
            <person name="Heuer A."/>
            <person name="Rast P."/>
            <person name="Oberbeckmann S."/>
            <person name="Bunk B."/>
            <person name="Jeske O."/>
            <person name="Meyerdierks A."/>
            <person name="Storesund J.E."/>
            <person name="Kallscheuer N."/>
            <person name="Luecker S."/>
            <person name="Lage O.M."/>
            <person name="Pohl T."/>
            <person name="Merkel B.J."/>
            <person name="Hornburger P."/>
            <person name="Mueller R.-W."/>
            <person name="Bruemmer F."/>
            <person name="Labrenz M."/>
            <person name="Spormann A.M."/>
            <person name="Op den Camp H."/>
            <person name="Overmann J."/>
            <person name="Amann R."/>
            <person name="Jetten M.S.M."/>
            <person name="Mascher T."/>
            <person name="Medema M.H."/>
            <person name="Devos D.P."/>
            <person name="Kaster A.-K."/>
            <person name="Ovreas L."/>
            <person name="Rohde M."/>
            <person name="Galperin M.Y."/>
            <person name="Jogler C."/>
        </authorList>
    </citation>
    <scope>NUCLEOTIDE SEQUENCE [LARGE SCALE GENOMIC DNA]</scope>
    <source>
        <strain evidence="2 3">Poly30</strain>
    </source>
</reference>
<dbReference type="EMBL" id="CP036434">
    <property type="protein sequence ID" value="QDV06005.1"/>
    <property type="molecule type" value="Genomic_DNA"/>
</dbReference>
<keyword evidence="1" id="KW-0472">Membrane</keyword>
<keyword evidence="1" id="KW-1133">Transmembrane helix</keyword>
<keyword evidence="1" id="KW-0812">Transmembrane</keyword>